<comment type="function">
    <text evidence="2">Plays an important role in DNA replication, recombination and repair. Binds to ssDNA and to an array of partner proteins to recruit them to their sites of action during DNA metabolism.</text>
</comment>
<comment type="caution">
    <text evidence="2">Lacks conserved residue(s) required for the propagation of feature annotation.</text>
</comment>
<keyword evidence="2" id="KW-0234">DNA repair</keyword>
<name>A0A2L0FA42_SORCE</name>
<protein>
    <recommendedName>
        <fullName evidence="2 3">Single-stranded DNA-binding protein</fullName>
        <shortName evidence="2">SSB</shortName>
    </recommendedName>
</protein>
<dbReference type="GO" id="GO:0006310">
    <property type="term" value="P:DNA recombination"/>
    <property type="evidence" value="ECO:0007669"/>
    <property type="project" value="UniProtKB-UniRule"/>
</dbReference>
<evidence type="ECO:0000313" key="5">
    <source>
        <dbReference type="EMBL" id="AUX48362.1"/>
    </source>
</evidence>
<evidence type="ECO:0000313" key="6">
    <source>
        <dbReference type="Proteomes" id="UP000238348"/>
    </source>
</evidence>
<dbReference type="EMBL" id="CP012673">
    <property type="protein sequence ID" value="AUX48362.1"/>
    <property type="molecule type" value="Genomic_DNA"/>
</dbReference>
<dbReference type="InterPro" id="IPR011344">
    <property type="entry name" value="ssDNA-bd"/>
</dbReference>
<comment type="subunit">
    <text evidence="2">Homotetramer.</text>
</comment>
<feature type="region of interest" description="Disordered" evidence="4">
    <location>
        <begin position="153"/>
        <end position="218"/>
    </location>
</feature>
<proteinExistence type="inferred from homology"/>
<dbReference type="GO" id="GO:0009295">
    <property type="term" value="C:nucleoid"/>
    <property type="evidence" value="ECO:0007669"/>
    <property type="project" value="TreeGrafter"/>
</dbReference>
<keyword evidence="1 2" id="KW-0238">DNA-binding</keyword>
<dbReference type="Pfam" id="PF00436">
    <property type="entry name" value="SSB"/>
    <property type="match status" value="1"/>
</dbReference>
<dbReference type="OrthoDB" id="9809878at2"/>
<keyword evidence="2" id="KW-0227">DNA damage</keyword>
<reference evidence="5 6" key="1">
    <citation type="submission" date="2015-09" db="EMBL/GenBank/DDBJ databases">
        <title>Sorangium comparison.</title>
        <authorList>
            <person name="Zaburannyi N."/>
            <person name="Bunk B."/>
            <person name="Overmann J."/>
            <person name="Mueller R."/>
        </authorList>
    </citation>
    <scope>NUCLEOTIDE SEQUENCE [LARGE SCALE GENOMIC DNA]</scope>
    <source>
        <strain evidence="5 6">So ce26</strain>
    </source>
</reference>
<keyword evidence="2" id="KW-0235">DNA replication</keyword>
<dbReference type="PROSITE" id="PS50935">
    <property type="entry name" value="SSB"/>
    <property type="match status" value="1"/>
</dbReference>
<evidence type="ECO:0000256" key="2">
    <source>
        <dbReference type="HAMAP-Rule" id="MF_00984"/>
    </source>
</evidence>
<gene>
    <name evidence="5" type="primary">smpB</name>
    <name evidence="5" type="ORF">SOCE26_098960</name>
</gene>
<dbReference type="RefSeq" id="WP_104986233.1">
    <property type="nucleotide sequence ID" value="NZ_CP012673.1"/>
</dbReference>
<evidence type="ECO:0000256" key="3">
    <source>
        <dbReference type="RuleBase" id="RU000524"/>
    </source>
</evidence>
<dbReference type="SUPFAM" id="SSF50249">
    <property type="entry name" value="Nucleic acid-binding proteins"/>
    <property type="match status" value="1"/>
</dbReference>
<feature type="short sequence motif" description="Important for interaction with partner proteins" evidence="2">
    <location>
        <begin position="213"/>
        <end position="218"/>
    </location>
</feature>
<evidence type="ECO:0000256" key="4">
    <source>
        <dbReference type="SAM" id="MobiDB-lite"/>
    </source>
</evidence>
<dbReference type="Proteomes" id="UP000238348">
    <property type="component" value="Chromosome"/>
</dbReference>
<dbReference type="PANTHER" id="PTHR10302">
    <property type="entry name" value="SINGLE-STRANDED DNA-BINDING PROTEIN"/>
    <property type="match status" value="1"/>
</dbReference>
<dbReference type="HAMAP" id="MF_00984">
    <property type="entry name" value="SSB"/>
    <property type="match status" value="1"/>
</dbReference>
<dbReference type="GO" id="GO:0006281">
    <property type="term" value="P:DNA repair"/>
    <property type="evidence" value="ECO:0007669"/>
    <property type="project" value="UniProtKB-UniRule"/>
</dbReference>
<feature type="compositionally biased region" description="Gly residues" evidence="4">
    <location>
        <begin position="153"/>
        <end position="190"/>
    </location>
</feature>
<dbReference type="InterPro" id="IPR012340">
    <property type="entry name" value="NA-bd_OB-fold"/>
</dbReference>
<organism evidence="5 6">
    <name type="scientific">Sorangium cellulosum</name>
    <name type="common">Polyangium cellulosum</name>
    <dbReference type="NCBI Taxonomy" id="56"/>
    <lineage>
        <taxon>Bacteria</taxon>
        <taxon>Pseudomonadati</taxon>
        <taxon>Myxococcota</taxon>
        <taxon>Polyangia</taxon>
        <taxon>Polyangiales</taxon>
        <taxon>Polyangiaceae</taxon>
        <taxon>Sorangium</taxon>
    </lineage>
</organism>
<dbReference type="AlphaFoldDB" id="A0A2L0FA42"/>
<dbReference type="InterPro" id="IPR000424">
    <property type="entry name" value="Primosome_PriB/ssb"/>
</dbReference>
<dbReference type="GO" id="GO:0006260">
    <property type="term" value="P:DNA replication"/>
    <property type="evidence" value="ECO:0007669"/>
    <property type="project" value="UniProtKB-UniRule"/>
</dbReference>
<dbReference type="PANTHER" id="PTHR10302:SF27">
    <property type="entry name" value="SINGLE-STRANDED DNA-BINDING PROTEIN"/>
    <property type="match status" value="1"/>
</dbReference>
<sequence length="218" mass="21358">MAEGLNRVMLLGNLGADPELRFTQGGQAVLNLRLATTESYLDRDKVRKERTDWHNVVIWGKRAEALGKILSKGSSIFVEGSLRTSSYDDRDGNKRYKTEVIANNVLLTGGGRGRGGGVADDAAGFGAGYGGEGAGFGGDAPGGGYGGGGGGGYGGGGGGAPGGGRPAGGGGAPGGGRPAGGGYNNRGGGRPAAPDPGPPADDFGGGYGGGGNDDDIPF</sequence>
<dbReference type="CDD" id="cd04496">
    <property type="entry name" value="SSB_OBF"/>
    <property type="match status" value="1"/>
</dbReference>
<dbReference type="GO" id="GO:0003697">
    <property type="term" value="F:single-stranded DNA binding"/>
    <property type="evidence" value="ECO:0007669"/>
    <property type="project" value="UniProtKB-UniRule"/>
</dbReference>
<dbReference type="Gene3D" id="2.40.50.140">
    <property type="entry name" value="Nucleic acid-binding proteins"/>
    <property type="match status" value="1"/>
</dbReference>
<evidence type="ECO:0000256" key="1">
    <source>
        <dbReference type="ARBA" id="ARBA00023125"/>
    </source>
</evidence>
<keyword evidence="2" id="KW-0233">DNA recombination</keyword>
<accession>A0A2L0FA42</accession>
<dbReference type="NCBIfam" id="TIGR00621">
    <property type="entry name" value="ssb"/>
    <property type="match status" value="1"/>
</dbReference>